<name>G4T8B1_SERID</name>
<gene>
    <name evidence="4" type="ORF">PIIN_01383</name>
</gene>
<evidence type="ECO:0000259" key="3">
    <source>
        <dbReference type="Pfam" id="PF12588"/>
    </source>
</evidence>
<dbReference type="PANTHER" id="PTHR10067:SF9">
    <property type="entry name" value="PHOSPHATIDYLSERINE DECARBOXYLASE FAMILY PROTEIN (AFU_ORTHOLOGUE AFUA_7G01730)"/>
    <property type="match status" value="1"/>
</dbReference>
<dbReference type="Pfam" id="PF02666">
    <property type="entry name" value="PS_Dcarbxylase"/>
    <property type="match status" value="1"/>
</dbReference>
<dbReference type="Pfam" id="PF12588">
    <property type="entry name" value="PSDC"/>
    <property type="match status" value="1"/>
</dbReference>
<keyword evidence="1" id="KW-0210">Decarboxylase</keyword>
<evidence type="ECO:0000256" key="1">
    <source>
        <dbReference type="ARBA" id="ARBA00022793"/>
    </source>
</evidence>
<evidence type="ECO:0000313" key="5">
    <source>
        <dbReference type="Proteomes" id="UP000007148"/>
    </source>
</evidence>
<keyword evidence="5" id="KW-1185">Reference proteome</keyword>
<organism evidence="4 5">
    <name type="scientific">Serendipita indica (strain DSM 11827)</name>
    <name type="common">Root endophyte fungus</name>
    <name type="synonym">Piriformospora indica</name>
    <dbReference type="NCBI Taxonomy" id="1109443"/>
    <lineage>
        <taxon>Eukaryota</taxon>
        <taxon>Fungi</taxon>
        <taxon>Dikarya</taxon>
        <taxon>Basidiomycota</taxon>
        <taxon>Agaricomycotina</taxon>
        <taxon>Agaricomycetes</taxon>
        <taxon>Sebacinales</taxon>
        <taxon>Serendipitaceae</taxon>
        <taxon>Serendipita</taxon>
    </lineage>
</organism>
<dbReference type="GO" id="GO:0004609">
    <property type="term" value="F:phosphatidylserine decarboxylase activity"/>
    <property type="evidence" value="ECO:0007669"/>
    <property type="project" value="InterPro"/>
</dbReference>
<reference evidence="4 5" key="1">
    <citation type="journal article" date="2011" name="PLoS Pathog.">
        <title>Endophytic Life Strategies Decoded by Genome and Transcriptome Analyses of the Mutualistic Root Symbiont Piriformospora indica.</title>
        <authorList>
            <person name="Zuccaro A."/>
            <person name="Lahrmann U."/>
            <person name="Guldener U."/>
            <person name="Langen G."/>
            <person name="Pfiffi S."/>
            <person name="Biedenkopf D."/>
            <person name="Wong P."/>
            <person name="Samans B."/>
            <person name="Grimm C."/>
            <person name="Basiewicz M."/>
            <person name="Murat C."/>
            <person name="Martin F."/>
            <person name="Kogel K.H."/>
        </authorList>
    </citation>
    <scope>NUCLEOTIDE SEQUENCE [LARGE SCALE GENOMIC DNA]</scope>
    <source>
        <strain evidence="4 5">DSM 11827</strain>
    </source>
</reference>
<sequence length="536" mass="60043">MNCRTTDRCHTNIRRMDQRSLDIQTRVFKKILTSAENLNRRNDDIKYQILALPHTQPHQLGIPLLVLATKHLPPMSIPANTARPRLETTGRQLLTLEKDGPIQMGFWVPNRVYATAKYLIPLRRHLDTLKTRGNLIRLHETIQAFKDWVTTNSVYRMLVNRMIDEANAFVASLDPATVAEITKDGDTIHIYGYDEFFWYLHLIIHTSPSFNDTVQVGTPMNGFLAVSMGTPAGAALFHDTTFNAQFKTVLDAWNAFLKSPQSLDKLDIQHPEKPGSWISKAAFKAGVWQDMVHNPLEPGFGFDSWNSFFIRQFVPGARPFQGDPTTSVNIGCETTPWQYANGVGRETPFWIKDVEYSLFDLFGGRADKAAPFVGGQVYQGFLSATHYHRWRAPVDGQLISSWVQPGTYFAQRPDQGEGVGTWEGTESQPYLGHVAARAIFIFSHPLCGLVALICIGMVEVSTCVIEPSCLVPDGKPPIDITRGTEIGHFEFGGSTHIMIFQKDKVTLADWAIHAVDHQNDPKPIPMGSVIAKAIQC</sequence>
<protein>
    <submittedName>
        <fullName evidence="4">Related to putative phosphatidylserine decarboxylase-Burkholderia xenovorans</fullName>
    </submittedName>
</protein>
<dbReference type="eggNOG" id="KOG2419">
    <property type="taxonomic scope" value="Eukaryota"/>
</dbReference>
<dbReference type="HOGENOM" id="CLU_033450_1_0_1"/>
<keyword evidence="2" id="KW-0456">Lyase</keyword>
<dbReference type="STRING" id="1109443.G4T8B1"/>
<proteinExistence type="predicted"/>
<dbReference type="OrthoDB" id="5973539at2759"/>
<dbReference type="Proteomes" id="UP000007148">
    <property type="component" value="Unassembled WGS sequence"/>
</dbReference>
<dbReference type="GO" id="GO:0006646">
    <property type="term" value="P:phosphatidylethanolamine biosynthetic process"/>
    <property type="evidence" value="ECO:0007669"/>
    <property type="project" value="TreeGrafter"/>
</dbReference>
<dbReference type="PANTHER" id="PTHR10067">
    <property type="entry name" value="PHOSPHATIDYLSERINE DECARBOXYLASE"/>
    <property type="match status" value="1"/>
</dbReference>
<accession>G4T8B1</accession>
<evidence type="ECO:0000256" key="2">
    <source>
        <dbReference type="ARBA" id="ARBA00023239"/>
    </source>
</evidence>
<evidence type="ECO:0000313" key="4">
    <source>
        <dbReference type="EMBL" id="CCA67554.1"/>
    </source>
</evidence>
<dbReference type="InParanoid" id="G4T8B1"/>
<feature type="domain" description="L-tryptophan decarboxylase PsiD-like" evidence="3">
    <location>
        <begin position="139"/>
        <end position="284"/>
    </location>
</feature>
<dbReference type="GO" id="GO:0005739">
    <property type="term" value="C:mitochondrion"/>
    <property type="evidence" value="ECO:0007669"/>
    <property type="project" value="TreeGrafter"/>
</dbReference>
<dbReference type="InterPro" id="IPR003817">
    <property type="entry name" value="PS_Dcarbxylase"/>
</dbReference>
<dbReference type="EMBL" id="CAFZ01000016">
    <property type="protein sequence ID" value="CCA67554.1"/>
    <property type="molecule type" value="Genomic_DNA"/>
</dbReference>
<dbReference type="InterPro" id="IPR022237">
    <property type="entry name" value="PsiD-like"/>
</dbReference>
<comment type="caution">
    <text evidence="4">The sequence shown here is derived from an EMBL/GenBank/DDBJ whole genome shotgun (WGS) entry which is preliminary data.</text>
</comment>
<dbReference type="OMA" id="MFTQSSK"/>
<dbReference type="AlphaFoldDB" id="G4T8B1"/>